<dbReference type="GO" id="GO:0005829">
    <property type="term" value="C:cytosol"/>
    <property type="evidence" value="ECO:0007669"/>
    <property type="project" value="TreeGrafter"/>
</dbReference>
<dbReference type="Pfam" id="PF10075">
    <property type="entry name" value="CSN8_PSD8_EIF3K"/>
    <property type="match status" value="1"/>
</dbReference>
<reference evidence="4 5" key="1">
    <citation type="journal article" date="2018" name="Mol. Biol. Evol.">
        <title>Broad Genomic Sampling Reveals a Smut Pathogenic Ancestry of the Fungal Clade Ustilaginomycotina.</title>
        <authorList>
            <person name="Kijpornyongpan T."/>
            <person name="Mondo S.J."/>
            <person name="Barry K."/>
            <person name="Sandor L."/>
            <person name="Lee J."/>
            <person name="Lipzen A."/>
            <person name="Pangilinan J."/>
            <person name="LaButti K."/>
            <person name="Hainaut M."/>
            <person name="Henrissat B."/>
            <person name="Grigoriev I.V."/>
            <person name="Spatafora J.W."/>
            <person name="Aime M.C."/>
        </authorList>
    </citation>
    <scope>NUCLEOTIDE SEQUENCE [LARGE SCALE GENOMIC DNA]</scope>
    <source>
        <strain evidence="4 5">MCA 3645</strain>
    </source>
</reference>
<dbReference type="GO" id="GO:0005634">
    <property type="term" value="C:nucleus"/>
    <property type="evidence" value="ECO:0007669"/>
    <property type="project" value="TreeGrafter"/>
</dbReference>
<organism evidence="4 5">
    <name type="scientific">Testicularia cyperi</name>
    <dbReference type="NCBI Taxonomy" id="1882483"/>
    <lineage>
        <taxon>Eukaryota</taxon>
        <taxon>Fungi</taxon>
        <taxon>Dikarya</taxon>
        <taxon>Basidiomycota</taxon>
        <taxon>Ustilaginomycotina</taxon>
        <taxon>Ustilaginomycetes</taxon>
        <taxon>Ustilaginales</taxon>
        <taxon>Anthracoideaceae</taxon>
        <taxon>Testicularia</taxon>
    </lineage>
</organism>
<feature type="domain" description="PCI" evidence="3">
    <location>
        <begin position="88"/>
        <end position="274"/>
    </location>
</feature>
<evidence type="ECO:0000313" key="4">
    <source>
        <dbReference type="EMBL" id="PWZ03296.1"/>
    </source>
</evidence>
<sequence length="276" mass="30977">MDLQTLHSQLVAAFTSPTPNLDAMRPLLTKLKIVLTELNLLVPDLSSLGSSSSSSSSSAGALSANQIALARDVLEIGAFWSVRVHDVASFDRYMSLLEHFYEHESEGLPSSENKEPLWGLKLLRLLSSNQITAFHIALETIPPNLLSSTYIQHPVKLERWLMEGSYSKVWRLSREQPPKEEYAFFVDQLLHMIRTEIASCEEKAYDSLPLQDAATLLFFDNLQDVLSFAQQRGWQVNPTTQTIDFAIQNATNSNAIPKKQTITNNLLFAKELESIV</sequence>
<protein>
    <submittedName>
        <fullName evidence="4">Putative 26S proteasome non-atpase regulatory subunit 8</fullName>
    </submittedName>
</protein>
<dbReference type="PANTHER" id="PTHR12387">
    <property type="entry name" value="26S PROTEASOME NON-ATPASE REGULATORY SUBUNIT 8"/>
    <property type="match status" value="1"/>
</dbReference>
<keyword evidence="2 4" id="KW-0647">Proteasome</keyword>
<proteinExistence type="inferred from homology"/>
<dbReference type="InterPro" id="IPR000717">
    <property type="entry name" value="PCI_dom"/>
</dbReference>
<dbReference type="InParanoid" id="A0A317XYB2"/>
<dbReference type="OrthoDB" id="8775810at2759"/>
<dbReference type="AlphaFoldDB" id="A0A317XYB2"/>
<evidence type="ECO:0000313" key="5">
    <source>
        <dbReference type="Proteomes" id="UP000246740"/>
    </source>
</evidence>
<comment type="similarity">
    <text evidence="1">Belongs to the proteasome subunit S14 family.</text>
</comment>
<dbReference type="Gene3D" id="1.25.40.990">
    <property type="match status" value="1"/>
</dbReference>
<dbReference type="InterPro" id="IPR033464">
    <property type="entry name" value="CSN8_PSD8_EIF3K"/>
</dbReference>
<dbReference type="EMBL" id="KZ819188">
    <property type="protein sequence ID" value="PWZ03296.1"/>
    <property type="molecule type" value="Genomic_DNA"/>
</dbReference>
<dbReference type="PANTHER" id="PTHR12387:SF0">
    <property type="entry name" value="26S PROTEASOME NON-ATPASE REGULATORY SUBUNIT 8"/>
    <property type="match status" value="1"/>
</dbReference>
<dbReference type="GO" id="GO:0008541">
    <property type="term" value="C:proteasome regulatory particle, lid subcomplex"/>
    <property type="evidence" value="ECO:0007669"/>
    <property type="project" value="TreeGrafter"/>
</dbReference>
<evidence type="ECO:0000259" key="3">
    <source>
        <dbReference type="PROSITE" id="PS50250"/>
    </source>
</evidence>
<dbReference type="FunCoup" id="A0A317XYB2">
    <property type="interactions" value="539"/>
</dbReference>
<name>A0A317XYB2_9BASI</name>
<dbReference type="PROSITE" id="PS50250">
    <property type="entry name" value="PCI"/>
    <property type="match status" value="1"/>
</dbReference>
<evidence type="ECO:0000256" key="2">
    <source>
        <dbReference type="ARBA" id="ARBA00022942"/>
    </source>
</evidence>
<gene>
    <name evidence="4" type="ORF">BCV70DRAFT_14806</name>
</gene>
<dbReference type="FunFam" id="1.25.40.990:FF:000001">
    <property type="entry name" value="26S proteasome non-ATPase regulatory subunit"/>
    <property type="match status" value="1"/>
</dbReference>
<accession>A0A317XYB2</accession>
<dbReference type="InterPro" id="IPR006746">
    <property type="entry name" value="26S_Psome_Rpn12"/>
</dbReference>
<dbReference type="Proteomes" id="UP000246740">
    <property type="component" value="Unassembled WGS sequence"/>
</dbReference>
<evidence type="ECO:0000256" key="1">
    <source>
        <dbReference type="ARBA" id="ARBA00009627"/>
    </source>
</evidence>
<dbReference type="GO" id="GO:0043161">
    <property type="term" value="P:proteasome-mediated ubiquitin-dependent protein catabolic process"/>
    <property type="evidence" value="ECO:0007669"/>
    <property type="project" value="TreeGrafter"/>
</dbReference>
<dbReference type="STRING" id="1882483.A0A317XYB2"/>
<keyword evidence="5" id="KW-1185">Reference proteome</keyword>